<dbReference type="EMBL" id="MU167289">
    <property type="protein sequence ID" value="KAG0144755.1"/>
    <property type="molecule type" value="Genomic_DNA"/>
</dbReference>
<sequence length="53" mass="5911">LSTRQDPHGQQKPESPLQIIDEMCKFLSKALSPQDPGQTLSEHQIHALLDCVT</sequence>
<name>A0A9P6NJL1_9BASI</name>
<proteinExistence type="predicted"/>
<reference evidence="1" key="1">
    <citation type="submission" date="2013-11" db="EMBL/GenBank/DDBJ databases">
        <title>Genome sequence of the fusiform rust pathogen reveals effectors for host alternation and coevolution with pine.</title>
        <authorList>
            <consortium name="DOE Joint Genome Institute"/>
            <person name="Smith K."/>
            <person name="Pendleton A."/>
            <person name="Kubisiak T."/>
            <person name="Anderson C."/>
            <person name="Salamov A."/>
            <person name="Aerts A."/>
            <person name="Riley R."/>
            <person name="Clum A."/>
            <person name="Lindquist E."/>
            <person name="Ence D."/>
            <person name="Campbell M."/>
            <person name="Kronenberg Z."/>
            <person name="Feau N."/>
            <person name="Dhillon B."/>
            <person name="Hamelin R."/>
            <person name="Burleigh J."/>
            <person name="Smith J."/>
            <person name="Yandell M."/>
            <person name="Nelson C."/>
            <person name="Grigoriev I."/>
            <person name="Davis J."/>
        </authorList>
    </citation>
    <scope>NUCLEOTIDE SEQUENCE</scope>
    <source>
        <strain evidence="1">G11</strain>
    </source>
</reference>
<protein>
    <submittedName>
        <fullName evidence="1">Uncharacterized protein</fullName>
    </submittedName>
</protein>
<dbReference type="Proteomes" id="UP000886653">
    <property type="component" value="Unassembled WGS sequence"/>
</dbReference>
<dbReference type="AlphaFoldDB" id="A0A9P6NJL1"/>
<evidence type="ECO:0000313" key="1">
    <source>
        <dbReference type="EMBL" id="KAG0144755.1"/>
    </source>
</evidence>
<accession>A0A9P6NJL1</accession>
<feature type="non-terminal residue" evidence="1">
    <location>
        <position position="1"/>
    </location>
</feature>
<evidence type="ECO:0000313" key="2">
    <source>
        <dbReference type="Proteomes" id="UP000886653"/>
    </source>
</evidence>
<comment type="caution">
    <text evidence="1">The sequence shown here is derived from an EMBL/GenBank/DDBJ whole genome shotgun (WGS) entry which is preliminary data.</text>
</comment>
<keyword evidence="2" id="KW-1185">Reference proteome</keyword>
<gene>
    <name evidence="1" type="ORF">CROQUDRAFT_708294</name>
</gene>
<organism evidence="1 2">
    <name type="scientific">Cronartium quercuum f. sp. fusiforme G11</name>
    <dbReference type="NCBI Taxonomy" id="708437"/>
    <lineage>
        <taxon>Eukaryota</taxon>
        <taxon>Fungi</taxon>
        <taxon>Dikarya</taxon>
        <taxon>Basidiomycota</taxon>
        <taxon>Pucciniomycotina</taxon>
        <taxon>Pucciniomycetes</taxon>
        <taxon>Pucciniales</taxon>
        <taxon>Coleosporiaceae</taxon>
        <taxon>Cronartium</taxon>
    </lineage>
</organism>